<dbReference type="SUPFAM" id="SSF56672">
    <property type="entry name" value="DNA/RNA polymerases"/>
    <property type="match status" value="1"/>
</dbReference>
<organism evidence="2 4">
    <name type="scientific">Cucumis melo var. makuwa</name>
    <name type="common">Oriental melon</name>
    <dbReference type="NCBI Taxonomy" id="1194695"/>
    <lineage>
        <taxon>Eukaryota</taxon>
        <taxon>Viridiplantae</taxon>
        <taxon>Streptophyta</taxon>
        <taxon>Embryophyta</taxon>
        <taxon>Tracheophyta</taxon>
        <taxon>Spermatophyta</taxon>
        <taxon>Magnoliopsida</taxon>
        <taxon>eudicotyledons</taxon>
        <taxon>Gunneridae</taxon>
        <taxon>Pentapetalae</taxon>
        <taxon>rosids</taxon>
        <taxon>fabids</taxon>
        <taxon>Cucurbitales</taxon>
        <taxon>Cucurbitaceae</taxon>
        <taxon>Benincaseae</taxon>
        <taxon>Cucumis</taxon>
    </lineage>
</organism>
<keyword evidence="2" id="KW-0418">Kinase</keyword>
<sequence>MLRCRPADTPIEFNCKLGNSDYQVPVGKEQYQCLVGILIYLSHTRLDISFAVSVVNQFMQAPYEEHREAVKRILRYLKTTSDKGSKKQSVVARSSGEAEHRAMSLEICEEIWLQKVLSDLHQECETPLKLFCDNKAAISIANNLVQHDRTKHVKIDRHFIKERLDSGSICIPYIPSSRQVADVLTKGLLRPNFDFCVCYLDLIDIYVPT</sequence>
<dbReference type="STRING" id="1194695.A0A5D3D418"/>
<name>A0A5D3D418_CUCMM</name>
<dbReference type="GO" id="GO:0016301">
    <property type="term" value="F:kinase activity"/>
    <property type="evidence" value="ECO:0007669"/>
    <property type="project" value="UniProtKB-KW"/>
</dbReference>
<evidence type="ECO:0000313" key="2">
    <source>
        <dbReference type="EMBL" id="TYK18283.1"/>
    </source>
</evidence>
<dbReference type="AlphaFoldDB" id="A0A5D3D418"/>
<dbReference type="Proteomes" id="UP000321393">
    <property type="component" value="Unassembled WGS sequence"/>
</dbReference>
<dbReference type="PANTHER" id="PTHR11439">
    <property type="entry name" value="GAG-POL-RELATED RETROTRANSPOSON"/>
    <property type="match status" value="1"/>
</dbReference>
<reference evidence="3 4" key="1">
    <citation type="submission" date="2019-08" db="EMBL/GenBank/DDBJ databases">
        <title>Draft genome sequences of two oriental melons (Cucumis melo L. var makuwa).</title>
        <authorList>
            <person name="Kwon S.-Y."/>
        </authorList>
    </citation>
    <scope>NUCLEOTIDE SEQUENCE [LARGE SCALE GENOMIC DNA]</scope>
    <source>
        <strain evidence="4">cv. Chang Bougi</strain>
        <strain evidence="3">cv. SW 3</strain>
        <tissue evidence="2">Leaf</tissue>
    </source>
</reference>
<proteinExistence type="predicted"/>
<dbReference type="EMBL" id="SSTE01007192">
    <property type="protein sequence ID" value="KAA0057562.1"/>
    <property type="molecule type" value="Genomic_DNA"/>
</dbReference>
<dbReference type="OrthoDB" id="414945at2759"/>
<gene>
    <name evidence="2" type="ORF">E5676_scaffold411G002260</name>
    <name evidence="1" type="ORF">E6C27_scaffold497G00340</name>
</gene>
<evidence type="ECO:0000313" key="3">
    <source>
        <dbReference type="Proteomes" id="UP000321393"/>
    </source>
</evidence>
<protein>
    <submittedName>
        <fullName evidence="2">Cysteine-rich RLK (Receptor-like protein kinase) 8</fullName>
    </submittedName>
</protein>
<dbReference type="InterPro" id="IPR043502">
    <property type="entry name" value="DNA/RNA_pol_sf"/>
</dbReference>
<dbReference type="EMBL" id="SSTD01007927">
    <property type="protein sequence ID" value="TYK18283.1"/>
    <property type="molecule type" value="Genomic_DNA"/>
</dbReference>
<dbReference type="Proteomes" id="UP000321947">
    <property type="component" value="Unassembled WGS sequence"/>
</dbReference>
<keyword evidence="2" id="KW-0808">Transferase</keyword>
<comment type="caution">
    <text evidence="2">The sequence shown here is derived from an EMBL/GenBank/DDBJ whole genome shotgun (WGS) entry which is preliminary data.</text>
</comment>
<keyword evidence="2" id="KW-0675">Receptor</keyword>
<accession>A0A5D3D418</accession>
<evidence type="ECO:0000313" key="1">
    <source>
        <dbReference type="EMBL" id="KAA0057562.1"/>
    </source>
</evidence>
<dbReference type="PANTHER" id="PTHR11439:SF440">
    <property type="entry name" value="INTEGRASE CATALYTIC DOMAIN-CONTAINING PROTEIN"/>
    <property type="match status" value="1"/>
</dbReference>
<dbReference type="CDD" id="cd09272">
    <property type="entry name" value="RNase_HI_RT_Ty1"/>
    <property type="match status" value="1"/>
</dbReference>
<evidence type="ECO:0000313" key="4">
    <source>
        <dbReference type="Proteomes" id="UP000321947"/>
    </source>
</evidence>